<sequence>MRLEQDYYDSDKDNDELLPRLLALHSDHFHVKKYLQSNCQRVKKLLRTPSWTSLSSHFQKIISDIFPEKKDIQLIPSKGSTLPDISVDLTISLHSPPVDLLISSPSTSADLPIFSHSPLADLSTVILRMNLLDERDHYIFGTNTELSLQDVEYGTYSTFHDNNISPVEQMASPKVDSLDKFLDGSGGDFLEQYCANKPMVPPISKKIIIFSPPSPVITPPPTSFDKLTLAFTPDSDDKLSDSDDDSAFLPFDEDTLLFYESCLYDNYAPLPFIMIQ</sequence>
<keyword evidence="2" id="KW-1185">Reference proteome</keyword>
<evidence type="ECO:0000313" key="2">
    <source>
        <dbReference type="Proteomes" id="UP000234323"/>
    </source>
</evidence>
<name>A0A2I1HM19_9GLOM</name>
<evidence type="ECO:0000313" key="1">
    <source>
        <dbReference type="EMBL" id="PKY59903.1"/>
    </source>
</evidence>
<reference evidence="1 2" key="1">
    <citation type="submission" date="2015-10" db="EMBL/GenBank/DDBJ databases">
        <title>Genome analyses suggest a sexual origin of heterokaryosis in a supposedly ancient asexual fungus.</title>
        <authorList>
            <person name="Ropars J."/>
            <person name="Sedzielewska K."/>
            <person name="Noel J."/>
            <person name="Charron P."/>
            <person name="Farinelli L."/>
            <person name="Marton T."/>
            <person name="Kruger M."/>
            <person name="Pelin A."/>
            <person name="Brachmann A."/>
            <person name="Corradi N."/>
        </authorList>
    </citation>
    <scope>NUCLEOTIDE SEQUENCE [LARGE SCALE GENOMIC DNA]</scope>
    <source>
        <strain evidence="1 2">A4</strain>
    </source>
</reference>
<comment type="caution">
    <text evidence="1">The sequence shown here is derived from an EMBL/GenBank/DDBJ whole genome shotgun (WGS) entry which is preliminary data.</text>
</comment>
<dbReference type="Proteomes" id="UP000234323">
    <property type="component" value="Unassembled WGS sequence"/>
</dbReference>
<accession>A0A2I1HM19</accession>
<protein>
    <submittedName>
        <fullName evidence="1">Uncharacterized protein</fullName>
    </submittedName>
</protein>
<dbReference type="EMBL" id="LLXI01003836">
    <property type="protein sequence ID" value="PKY59903.1"/>
    <property type="molecule type" value="Genomic_DNA"/>
</dbReference>
<dbReference type="AlphaFoldDB" id="A0A2I1HM19"/>
<organism evidence="1 2">
    <name type="scientific">Rhizophagus irregularis</name>
    <dbReference type="NCBI Taxonomy" id="588596"/>
    <lineage>
        <taxon>Eukaryota</taxon>
        <taxon>Fungi</taxon>
        <taxon>Fungi incertae sedis</taxon>
        <taxon>Mucoromycota</taxon>
        <taxon>Glomeromycotina</taxon>
        <taxon>Glomeromycetes</taxon>
        <taxon>Glomerales</taxon>
        <taxon>Glomeraceae</taxon>
        <taxon>Rhizophagus</taxon>
    </lineage>
</organism>
<proteinExistence type="predicted"/>
<gene>
    <name evidence="1" type="ORF">RhiirA4_483037</name>
</gene>